<dbReference type="SUPFAM" id="SSF48371">
    <property type="entry name" value="ARM repeat"/>
    <property type="match status" value="1"/>
</dbReference>
<organism evidence="6 7">
    <name type="scientific">Aphanomyces stellatus</name>
    <dbReference type="NCBI Taxonomy" id="120398"/>
    <lineage>
        <taxon>Eukaryota</taxon>
        <taxon>Sar</taxon>
        <taxon>Stramenopiles</taxon>
        <taxon>Oomycota</taxon>
        <taxon>Saprolegniomycetes</taxon>
        <taxon>Saprolegniales</taxon>
        <taxon>Verrucalvaceae</taxon>
        <taxon>Aphanomyces</taxon>
    </lineage>
</organism>
<keyword evidence="7" id="KW-1185">Reference proteome</keyword>
<name>A0A485K799_9STRA</name>
<keyword evidence="2 3" id="KW-0040">ANK repeat</keyword>
<dbReference type="EMBL" id="VJMH01000010">
    <property type="protein sequence ID" value="KAF0720519.1"/>
    <property type="molecule type" value="Genomic_DNA"/>
</dbReference>
<evidence type="ECO:0000256" key="4">
    <source>
        <dbReference type="SAM" id="Coils"/>
    </source>
</evidence>
<proteinExistence type="predicted"/>
<protein>
    <submittedName>
        <fullName evidence="6">Aste57867_238 protein</fullName>
    </submittedName>
</protein>
<gene>
    <name evidence="6" type="primary">Aste57867_238</name>
    <name evidence="5" type="ORF">As57867_000238</name>
    <name evidence="6" type="ORF">ASTE57867_238</name>
</gene>
<feature type="repeat" description="ANK" evidence="3">
    <location>
        <begin position="53"/>
        <end position="85"/>
    </location>
</feature>
<dbReference type="AlphaFoldDB" id="A0A485K799"/>
<accession>A0A485K799</accession>
<keyword evidence="1" id="KW-0677">Repeat</keyword>
<evidence type="ECO:0000256" key="1">
    <source>
        <dbReference type="ARBA" id="ARBA00022737"/>
    </source>
</evidence>
<keyword evidence="4" id="KW-0175">Coiled coil</keyword>
<reference evidence="6 7" key="1">
    <citation type="submission" date="2019-03" db="EMBL/GenBank/DDBJ databases">
        <authorList>
            <person name="Gaulin E."/>
            <person name="Dumas B."/>
        </authorList>
    </citation>
    <scope>NUCLEOTIDE SEQUENCE [LARGE SCALE GENOMIC DNA]</scope>
    <source>
        <strain evidence="6">CBS 568.67</strain>
    </source>
</reference>
<dbReference type="PROSITE" id="PS50088">
    <property type="entry name" value="ANK_REPEAT"/>
    <property type="match status" value="2"/>
</dbReference>
<evidence type="ECO:0000256" key="2">
    <source>
        <dbReference type="ARBA" id="ARBA00023043"/>
    </source>
</evidence>
<dbReference type="EMBL" id="CAADRA010000010">
    <property type="protein sequence ID" value="VFT77464.1"/>
    <property type="molecule type" value="Genomic_DNA"/>
</dbReference>
<evidence type="ECO:0000256" key="3">
    <source>
        <dbReference type="PROSITE-ProRule" id="PRU00023"/>
    </source>
</evidence>
<dbReference type="PANTHER" id="PTHR24173:SF74">
    <property type="entry name" value="ANKYRIN REPEAT DOMAIN-CONTAINING PROTEIN 16"/>
    <property type="match status" value="1"/>
</dbReference>
<dbReference type="Gene3D" id="1.25.10.10">
    <property type="entry name" value="Leucine-rich Repeat Variant"/>
    <property type="match status" value="1"/>
</dbReference>
<dbReference type="SMART" id="SM00248">
    <property type="entry name" value="ANK"/>
    <property type="match status" value="2"/>
</dbReference>
<evidence type="ECO:0000313" key="6">
    <source>
        <dbReference type="EMBL" id="VFT77464.1"/>
    </source>
</evidence>
<feature type="repeat" description="ANK" evidence="3">
    <location>
        <begin position="86"/>
        <end position="118"/>
    </location>
</feature>
<reference evidence="5" key="2">
    <citation type="submission" date="2019-06" db="EMBL/GenBank/DDBJ databases">
        <title>Genomics analysis of Aphanomyces spp. identifies a new class of oomycete effector associated with host adaptation.</title>
        <authorList>
            <person name="Gaulin E."/>
        </authorList>
    </citation>
    <scope>NUCLEOTIDE SEQUENCE</scope>
    <source>
        <strain evidence="5">CBS 578.67</strain>
    </source>
</reference>
<dbReference type="PANTHER" id="PTHR24173">
    <property type="entry name" value="ANKYRIN REPEAT CONTAINING"/>
    <property type="match status" value="1"/>
</dbReference>
<dbReference type="Pfam" id="PF12796">
    <property type="entry name" value="Ank_2"/>
    <property type="match status" value="1"/>
</dbReference>
<dbReference type="SUPFAM" id="SSF48403">
    <property type="entry name" value="Ankyrin repeat"/>
    <property type="match status" value="1"/>
</dbReference>
<sequence length="745" mass="83296">MGKASDAPARLNTGALVKTFWSVVNKNDVTAAALFLRRHGHAIDMDTRLASAMHATALHVATQKNNPAMATLLLAHGVHVNAQNKVGSTALHLACKQGFPEMLRILIDADADFGILDAANRAPMEYATWPILNETIVVPLELQVAALTASEMESRRTNEQLTAQVERLSQLAHQAEMDAIDAESQRLEEWMAFRAASALEDERSARLVELNRTLRQREASVHAQRTISNDVHVQLEDALMRFRTAIAQADAMKAAVDDEYELLAHTRHHKANTRWCIRFDDVHRPTSQRYTTANWASSMRYNNDPTTHTSKYVPATEQMHTRLVAQHIFPALRDAIERFPHNVKLQEYAMDAVRQICVLHPPAIEVCMQHKFVDNIQLAARRFVGDVHFLRVCVAALRAILHPAASLSGTQIKFTAKFSADRHDHLVALLVRAKSEVMPPGFVEDLVCVLFVLAKYNCRHLFLAHDCLGLDTALHFLVDTPSLNPVMARSLLGIVSLLSIPTETNHAAFPEQEPLPVCYTTFGLAKVTPLIETYAANPDIVLWGIRLLRNLADRDAVAKDQVNRSGIEHILARLMIHRDAPALRVSILQLLYVAFTTNYTRLQQVDELSTRVLDCATQCLVDHADSPQVQEMALKNLVVAAQHDSNADYLMTTSQDAIETCLLQLLTCQVALTTPGPLATEITFWTLRLVLVVYNYERVRRADLPTRAATTGLAAMLHALRTYDDRVKNVVVVLQQMITHDDDRQ</sequence>
<feature type="coiled-coil region" evidence="4">
    <location>
        <begin position="158"/>
        <end position="185"/>
    </location>
</feature>
<dbReference type="PROSITE" id="PS50297">
    <property type="entry name" value="ANK_REP_REGION"/>
    <property type="match status" value="2"/>
</dbReference>
<dbReference type="InterPro" id="IPR036770">
    <property type="entry name" value="Ankyrin_rpt-contain_sf"/>
</dbReference>
<dbReference type="Gene3D" id="1.25.40.20">
    <property type="entry name" value="Ankyrin repeat-containing domain"/>
    <property type="match status" value="1"/>
</dbReference>
<evidence type="ECO:0000313" key="7">
    <source>
        <dbReference type="Proteomes" id="UP000332933"/>
    </source>
</evidence>
<dbReference type="InterPro" id="IPR002110">
    <property type="entry name" value="Ankyrin_rpt"/>
</dbReference>
<dbReference type="Proteomes" id="UP000332933">
    <property type="component" value="Unassembled WGS sequence"/>
</dbReference>
<dbReference type="InterPro" id="IPR011989">
    <property type="entry name" value="ARM-like"/>
</dbReference>
<dbReference type="OrthoDB" id="341259at2759"/>
<evidence type="ECO:0000313" key="5">
    <source>
        <dbReference type="EMBL" id="KAF0720519.1"/>
    </source>
</evidence>
<dbReference type="InterPro" id="IPR016024">
    <property type="entry name" value="ARM-type_fold"/>
</dbReference>